<feature type="compositionally biased region" description="Basic and acidic residues" evidence="5">
    <location>
        <begin position="276"/>
        <end position="292"/>
    </location>
</feature>
<evidence type="ECO:0000256" key="3">
    <source>
        <dbReference type="ARBA" id="ARBA00023163"/>
    </source>
</evidence>
<dbReference type="PROSITE" id="PS51821">
    <property type="entry name" value="VELVET"/>
    <property type="match status" value="1"/>
</dbReference>
<name>A0A9N9H103_9GLOM</name>
<keyword evidence="8" id="KW-1185">Reference proteome</keyword>
<evidence type="ECO:0000313" key="7">
    <source>
        <dbReference type="EMBL" id="CAG8640861.1"/>
    </source>
</evidence>
<dbReference type="EMBL" id="CAJVQA010006453">
    <property type="protein sequence ID" value="CAG8640861.1"/>
    <property type="molecule type" value="Genomic_DNA"/>
</dbReference>
<dbReference type="PANTHER" id="PTHR33572">
    <property type="entry name" value="SPORE DEVELOPMENT REGULATOR VOSA"/>
    <property type="match status" value="1"/>
</dbReference>
<dbReference type="OrthoDB" id="3056235at2759"/>
<dbReference type="InterPro" id="IPR037525">
    <property type="entry name" value="Velvet_dom"/>
</dbReference>
<feature type="domain" description="Velvet" evidence="6">
    <location>
        <begin position="64"/>
        <end position="253"/>
    </location>
</feature>
<dbReference type="AlphaFoldDB" id="A0A9N9H103"/>
<dbReference type="InterPro" id="IPR021740">
    <property type="entry name" value="Velvet"/>
</dbReference>
<protein>
    <submittedName>
        <fullName evidence="7">24879_t:CDS:1</fullName>
    </submittedName>
</protein>
<keyword evidence="2" id="KW-0805">Transcription regulation</keyword>
<dbReference type="Proteomes" id="UP000789759">
    <property type="component" value="Unassembled WGS sequence"/>
</dbReference>
<comment type="caution">
    <text evidence="7">The sequence shown here is derived from an EMBL/GenBank/DDBJ whole genome shotgun (WGS) entry which is preliminary data.</text>
</comment>
<keyword evidence="4" id="KW-0539">Nucleus</keyword>
<reference evidence="7" key="1">
    <citation type="submission" date="2021-06" db="EMBL/GenBank/DDBJ databases">
        <authorList>
            <person name="Kallberg Y."/>
            <person name="Tangrot J."/>
            <person name="Rosling A."/>
        </authorList>
    </citation>
    <scope>NUCLEOTIDE SEQUENCE</scope>
    <source>
        <strain evidence="7">FL966</strain>
    </source>
</reference>
<sequence length="306" mass="35333">MSSDECQQIPRLKASKIRNHRSKISLEKEEARERRRNSVELQNTFFLDMQSTYMRQPNYFNGLPADWRFNLEIVQQPIRARACGYGNKDYRSISPPIFIKLTVFNSSGPVNIENVDSQFFQLHASLHDLDSANCTTVWVKSSNPQHSQEKVLNLIGCRSEICHIYTDEHGIKGLWFIYANLGVRTENDYFLRFQLFYLGWEGFLNMGSSPIKELASIDSAKFKVFRNKQFPGVVECSQLTKCFAKQGANIPLRSEPEKVKNTSSEYEIVETNDTSDVEKSSSSSHKEKDRKGKYNSYSIENLIHRN</sequence>
<dbReference type="Gene3D" id="2.60.40.3960">
    <property type="entry name" value="Velvet domain"/>
    <property type="match status" value="1"/>
</dbReference>
<dbReference type="GO" id="GO:0005634">
    <property type="term" value="C:nucleus"/>
    <property type="evidence" value="ECO:0007669"/>
    <property type="project" value="UniProtKB-SubCell"/>
</dbReference>
<evidence type="ECO:0000256" key="1">
    <source>
        <dbReference type="ARBA" id="ARBA00004123"/>
    </source>
</evidence>
<gene>
    <name evidence="7" type="ORF">CPELLU_LOCUS8850</name>
</gene>
<evidence type="ECO:0000256" key="2">
    <source>
        <dbReference type="ARBA" id="ARBA00023015"/>
    </source>
</evidence>
<keyword evidence="3" id="KW-0804">Transcription</keyword>
<comment type="subcellular location">
    <subcellularLocation>
        <location evidence="1">Nucleus</location>
    </subcellularLocation>
</comment>
<dbReference type="PANTHER" id="PTHR33572:SF3">
    <property type="entry name" value="VELVET COMPLEX SUBUNIT B"/>
    <property type="match status" value="1"/>
</dbReference>
<evidence type="ECO:0000313" key="8">
    <source>
        <dbReference type="Proteomes" id="UP000789759"/>
    </source>
</evidence>
<proteinExistence type="predicted"/>
<feature type="region of interest" description="Disordered" evidence="5">
    <location>
        <begin position="254"/>
        <end position="306"/>
    </location>
</feature>
<evidence type="ECO:0000256" key="5">
    <source>
        <dbReference type="SAM" id="MobiDB-lite"/>
    </source>
</evidence>
<accession>A0A9N9H103</accession>
<dbReference type="Pfam" id="PF11754">
    <property type="entry name" value="Velvet"/>
    <property type="match status" value="1"/>
</dbReference>
<evidence type="ECO:0000259" key="6">
    <source>
        <dbReference type="PROSITE" id="PS51821"/>
    </source>
</evidence>
<evidence type="ECO:0000256" key="4">
    <source>
        <dbReference type="ARBA" id="ARBA00023242"/>
    </source>
</evidence>
<dbReference type="InterPro" id="IPR038491">
    <property type="entry name" value="Velvet_dom_sf"/>
</dbReference>
<organism evidence="7 8">
    <name type="scientific">Cetraspora pellucida</name>
    <dbReference type="NCBI Taxonomy" id="1433469"/>
    <lineage>
        <taxon>Eukaryota</taxon>
        <taxon>Fungi</taxon>
        <taxon>Fungi incertae sedis</taxon>
        <taxon>Mucoromycota</taxon>
        <taxon>Glomeromycotina</taxon>
        <taxon>Glomeromycetes</taxon>
        <taxon>Diversisporales</taxon>
        <taxon>Gigasporaceae</taxon>
        <taxon>Cetraspora</taxon>
    </lineage>
</organism>